<comment type="caution">
    <text evidence="1">The sequence shown here is derived from an EMBL/GenBank/DDBJ whole genome shotgun (WGS) entry which is preliminary data.</text>
</comment>
<reference evidence="1 2" key="1">
    <citation type="submission" date="2024-03" db="EMBL/GenBank/DDBJ databases">
        <title>Human intestinal bacterial collection.</title>
        <authorList>
            <person name="Pauvert C."/>
            <person name="Hitch T.C.A."/>
            <person name="Clavel T."/>
        </authorList>
    </citation>
    <scope>NUCLEOTIDE SEQUENCE [LARGE SCALE GENOMIC DNA]</scope>
    <source>
        <strain evidence="1 2">CLA-JM-H11</strain>
    </source>
</reference>
<evidence type="ECO:0000313" key="2">
    <source>
        <dbReference type="Proteomes" id="UP001477672"/>
    </source>
</evidence>
<accession>A0ABV1GJ25</accession>
<sequence length="194" mass="22248">MNNITPIEALITDTVQKFETDLCRAVAKVYDEDEIITDVEVNITLETTNPEDVIEDAVQNFREKMRVLDKIFGEGSAQEMSEELEDMLQKDMRKDLIPNDKTLEALRKGMLVHPMPKEPMVDDGKEYRPYMPPVVKNARTKALECLIMRLIAYGAPAEFFTGKSEKEIMEGLATLLKMHMEAVNLARKILRKDR</sequence>
<gene>
    <name evidence="1" type="ORF">WMO24_15665</name>
</gene>
<proteinExistence type="predicted"/>
<dbReference type="RefSeq" id="WP_349217330.1">
    <property type="nucleotide sequence ID" value="NZ_JBBMFA010000116.1"/>
</dbReference>
<organism evidence="1 2">
    <name type="scientific">Ruthenibacterium intestinale</name>
    <dbReference type="NCBI Taxonomy" id="3133163"/>
    <lineage>
        <taxon>Bacteria</taxon>
        <taxon>Bacillati</taxon>
        <taxon>Bacillota</taxon>
        <taxon>Clostridia</taxon>
        <taxon>Eubacteriales</taxon>
        <taxon>Oscillospiraceae</taxon>
        <taxon>Ruthenibacterium</taxon>
    </lineage>
</organism>
<name>A0ABV1GJ25_9FIRM</name>
<evidence type="ECO:0000313" key="1">
    <source>
        <dbReference type="EMBL" id="MEQ2521854.1"/>
    </source>
</evidence>
<keyword evidence="2" id="KW-1185">Reference proteome</keyword>
<dbReference type="EMBL" id="JBBMFA010000116">
    <property type="protein sequence ID" value="MEQ2521854.1"/>
    <property type="molecule type" value="Genomic_DNA"/>
</dbReference>
<dbReference type="Proteomes" id="UP001477672">
    <property type="component" value="Unassembled WGS sequence"/>
</dbReference>
<protein>
    <submittedName>
        <fullName evidence="1">Uncharacterized protein</fullName>
    </submittedName>
</protein>